<organism evidence="7 8">
    <name type="scientific">Selenomonas montiformis</name>
    <dbReference type="NCBI Taxonomy" id="2652285"/>
    <lineage>
        <taxon>Bacteria</taxon>
        <taxon>Bacillati</taxon>
        <taxon>Bacillota</taxon>
        <taxon>Negativicutes</taxon>
        <taxon>Selenomonadales</taxon>
        <taxon>Selenomonadaceae</taxon>
        <taxon>Selenomonas</taxon>
    </lineage>
</organism>
<proteinExistence type="predicted"/>
<dbReference type="PANTHER" id="PTHR43649:SF33">
    <property type="entry name" value="POLYGALACTURONAN_RHAMNOGALACTURONAN-BINDING PROTEIN YTCQ"/>
    <property type="match status" value="1"/>
</dbReference>
<keyword evidence="5" id="KW-0449">Lipoprotein</keyword>
<evidence type="ECO:0000256" key="1">
    <source>
        <dbReference type="ARBA" id="ARBA00022475"/>
    </source>
</evidence>
<evidence type="ECO:0000256" key="6">
    <source>
        <dbReference type="SAM" id="SignalP"/>
    </source>
</evidence>
<feature type="chain" id="PRO_5038712680" evidence="6">
    <location>
        <begin position="23"/>
        <end position="422"/>
    </location>
</feature>
<dbReference type="InterPro" id="IPR006059">
    <property type="entry name" value="SBP"/>
</dbReference>
<gene>
    <name evidence="7" type="ORF">FYJ78_00870</name>
</gene>
<keyword evidence="2 6" id="KW-0732">Signal</keyword>
<evidence type="ECO:0000256" key="5">
    <source>
        <dbReference type="ARBA" id="ARBA00023288"/>
    </source>
</evidence>
<protein>
    <submittedName>
        <fullName evidence="7">Sugar ABC transporter substrate-binding protein</fullName>
    </submittedName>
</protein>
<evidence type="ECO:0000256" key="2">
    <source>
        <dbReference type="ARBA" id="ARBA00022729"/>
    </source>
</evidence>
<keyword evidence="4" id="KW-0564">Palmitate</keyword>
<sequence>MMRRIFSCVVLVMMAGLALLSAGCGGQAERSTRITVVGWNTMADNFREQAEAFERQHPDIKVDVQTVDSDYTRIMPRLSAGTDLPDVMVFQNRDFPTFLNQKADAFLDVTSDFKGSKDHFVPASWDAVTKDGKIYGVPTDMGPAALFYRADLFEKAGIDADKIETWDDLIEAGKKLSAATNGETAMLGTAEDTDFFDQLLNQAGGHYTSQDDKTIVLNSAEGKKATMLMQRMVQEGTLKNVQSWDGRLLAMKRDQIAAVPYGVWFAGTISSELPEQKGKWKVIPLPAMDKGGARAANSGGSVAVVASNSRHKEAAVAFLKFCEDTEEGETIALKHGLFPAYTPIYSSAEFQKENAYFGTAIYPLFAQIAAEIQPLHRGPVSLESGKATKELIQHVLSGVNVDQALAEAAQAIAQATGLKAEK</sequence>
<dbReference type="Pfam" id="PF01547">
    <property type="entry name" value="SBP_bac_1"/>
    <property type="match status" value="1"/>
</dbReference>
<dbReference type="CDD" id="cd13585">
    <property type="entry name" value="PBP2_TMBP_like"/>
    <property type="match status" value="1"/>
</dbReference>
<keyword evidence="3" id="KW-0472">Membrane</keyword>
<dbReference type="PANTHER" id="PTHR43649">
    <property type="entry name" value="ARABINOSE-BINDING PROTEIN-RELATED"/>
    <property type="match status" value="1"/>
</dbReference>
<keyword evidence="1" id="KW-1003">Cell membrane</keyword>
<accession>A0A6I2UR96</accession>
<keyword evidence="8" id="KW-1185">Reference proteome</keyword>
<evidence type="ECO:0000313" key="7">
    <source>
        <dbReference type="EMBL" id="MSV23767.1"/>
    </source>
</evidence>
<dbReference type="SUPFAM" id="SSF53850">
    <property type="entry name" value="Periplasmic binding protein-like II"/>
    <property type="match status" value="1"/>
</dbReference>
<feature type="signal peptide" evidence="6">
    <location>
        <begin position="1"/>
        <end position="22"/>
    </location>
</feature>
<reference evidence="7 8" key="1">
    <citation type="submission" date="2019-08" db="EMBL/GenBank/DDBJ databases">
        <title>In-depth cultivation of the pig gut microbiome towards novel bacterial diversity and tailored functional studies.</title>
        <authorList>
            <person name="Wylensek D."/>
            <person name="Hitch T.C.A."/>
            <person name="Clavel T."/>
        </authorList>
    </citation>
    <scope>NUCLEOTIDE SEQUENCE [LARGE SCALE GENOMIC DNA]</scope>
    <source>
        <strain evidence="8">WCA-380-WT-3B3</strain>
    </source>
</reference>
<evidence type="ECO:0000256" key="3">
    <source>
        <dbReference type="ARBA" id="ARBA00023136"/>
    </source>
</evidence>
<dbReference type="EMBL" id="VUNL01000001">
    <property type="protein sequence ID" value="MSV23767.1"/>
    <property type="molecule type" value="Genomic_DNA"/>
</dbReference>
<dbReference type="Gene3D" id="3.40.190.10">
    <property type="entry name" value="Periplasmic binding protein-like II"/>
    <property type="match status" value="1"/>
</dbReference>
<dbReference type="PROSITE" id="PS51257">
    <property type="entry name" value="PROKAR_LIPOPROTEIN"/>
    <property type="match status" value="1"/>
</dbReference>
<comment type="caution">
    <text evidence="7">The sequence shown here is derived from an EMBL/GenBank/DDBJ whole genome shotgun (WGS) entry which is preliminary data.</text>
</comment>
<dbReference type="Proteomes" id="UP000430222">
    <property type="component" value="Unassembled WGS sequence"/>
</dbReference>
<dbReference type="InterPro" id="IPR050490">
    <property type="entry name" value="Bact_solute-bd_prot1"/>
</dbReference>
<evidence type="ECO:0000313" key="8">
    <source>
        <dbReference type="Proteomes" id="UP000430222"/>
    </source>
</evidence>
<name>A0A6I2UR96_9FIRM</name>
<dbReference type="AlphaFoldDB" id="A0A6I2UR96"/>
<evidence type="ECO:0000256" key="4">
    <source>
        <dbReference type="ARBA" id="ARBA00023139"/>
    </source>
</evidence>